<dbReference type="OrthoDB" id="9807547at2"/>
<sequence length="175" mass="19366">MSLVRDMELLRQVPLLAEFPEEQMRLLAFSAENVTYRDGEVLFIAGERADAGLVVASGEVLLEGADEERKELGTFGPGSLIGETALLVETRRPARAVAVGPTEVIRIRRALFKRMLQEFPDIASRLFESRAARFRATAGALARVGTVLEQLEREHVAFRESRRRAGPQDGDGDES</sequence>
<dbReference type="InterPro" id="IPR014710">
    <property type="entry name" value="RmlC-like_jellyroll"/>
</dbReference>
<dbReference type="SUPFAM" id="SSF51206">
    <property type="entry name" value="cAMP-binding domain-like"/>
    <property type="match status" value="1"/>
</dbReference>
<feature type="domain" description="Cyclic nucleotide-binding" evidence="1">
    <location>
        <begin position="15"/>
        <end position="133"/>
    </location>
</feature>
<dbReference type="InterPro" id="IPR050397">
    <property type="entry name" value="Env_Response_Regulators"/>
</dbReference>
<evidence type="ECO:0000313" key="3">
    <source>
        <dbReference type="Proteomes" id="UP000435648"/>
    </source>
</evidence>
<dbReference type="PANTHER" id="PTHR24567:SF68">
    <property type="entry name" value="DNA-BINDING TRANSCRIPTIONAL DUAL REGULATOR CRP"/>
    <property type="match status" value="1"/>
</dbReference>
<dbReference type="PROSITE" id="PS50042">
    <property type="entry name" value="CNMP_BINDING_3"/>
    <property type="match status" value="1"/>
</dbReference>
<dbReference type="GO" id="GO:0003700">
    <property type="term" value="F:DNA-binding transcription factor activity"/>
    <property type="evidence" value="ECO:0007669"/>
    <property type="project" value="TreeGrafter"/>
</dbReference>
<dbReference type="InterPro" id="IPR018490">
    <property type="entry name" value="cNMP-bd_dom_sf"/>
</dbReference>
<dbReference type="Proteomes" id="UP000435648">
    <property type="component" value="Chromosome"/>
</dbReference>
<dbReference type="GO" id="GO:0005829">
    <property type="term" value="C:cytosol"/>
    <property type="evidence" value="ECO:0007669"/>
    <property type="project" value="TreeGrafter"/>
</dbReference>
<gene>
    <name evidence="2" type="ORF">GH266_11920</name>
</gene>
<name>A0A857C8E7_9HYPH</name>
<dbReference type="PANTHER" id="PTHR24567">
    <property type="entry name" value="CRP FAMILY TRANSCRIPTIONAL REGULATORY PROTEIN"/>
    <property type="match status" value="1"/>
</dbReference>
<dbReference type="InterPro" id="IPR000595">
    <property type="entry name" value="cNMP-bd_dom"/>
</dbReference>
<dbReference type="Gene3D" id="2.60.120.10">
    <property type="entry name" value="Jelly Rolls"/>
    <property type="match status" value="1"/>
</dbReference>
<dbReference type="EMBL" id="CP046908">
    <property type="protein sequence ID" value="QGZ35149.1"/>
    <property type="molecule type" value="Genomic_DNA"/>
</dbReference>
<accession>A0A857C8E7</accession>
<dbReference type="CDD" id="cd00038">
    <property type="entry name" value="CAP_ED"/>
    <property type="match status" value="1"/>
</dbReference>
<dbReference type="KEGG" id="siw:GH266_11920"/>
<dbReference type="AlphaFoldDB" id="A0A857C8E7"/>
<organism evidence="2 3">
    <name type="scientific">Stappia indica</name>
    <dbReference type="NCBI Taxonomy" id="538381"/>
    <lineage>
        <taxon>Bacteria</taxon>
        <taxon>Pseudomonadati</taxon>
        <taxon>Pseudomonadota</taxon>
        <taxon>Alphaproteobacteria</taxon>
        <taxon>Hyphomicrobiales</taxon>
        <taxon>Stappiaceae</taxon>
        <taxon>Stappia</taxon>
    </lineage>
</organism>
<dbReference type="SMART" id="SM00100">
    <property type="entry name" value="cNMP"/>
    <property type="match status" value="1"/>
</dbReference>
<reference evidence="2 3" key="1">
    <citation type="submission" date="2019-12" db="EMBL/GenBank/DDBJ databases">
        <title>The genome of Stappia indica PHM037.</title>
        <authorList>
            <person name="Kacar D."/>
            <person name="Galan B."/>
            <person name="Canedo L."/>
            <person name="Rodriguez P."/>
            <person name="de la Calle F."/>
            <person name="Garcia J.L."/>
        </authorList>
    </citation>
    <scope>NUCLEOTIDE SEQUENCE [LARGE SCALE GENOMIC DNA]</scope>
    <source>
        <strain evidence="2 3">PHM037</strain>
    </source>
</reference>
<evidence type="ECO:0000259" key="1">
    <source>
        <dbReference type="PROSITE" id="PS50042"/>
    </source>
</evidence>
<dbReference type="Pfam" id="PF00027">
    <property type="entry name" value="cNMP_binding"/>
    <property type="match status" value="1"/>
</dbReference>
<evidence type="ECO:0000313" key="2">
    <source>
        <dbReference type="EMBL" id="QGZ35149.1"/>
    </source>
</evidence>
<proteinExistence type="predicted"/>
<protein>
    <submittedName>
        <fullName evidence="2">Cyclic nucleotide-binding domain-containing protein</fullName>
    </submittedName>
</protein>